<reference evidence="1 2" key="1">
    <citation type="journal article" date="2012" name="PLoS Pathog.">
        <title>Diverse lifestyles and strategies of plant pathogenesis encoded in the genomes of eighteen Dothideomycetes fungi.</title>
        <authorList>
            <person name="Ohm R.A."/>
            <person name="Feau N."/>
            <person name="Henrissat B."/>
            <person name="Schoch C.L."/>
            <person name="Horwitz B.A."/>
            <person name="Barry K.W."/>
            <person name="Condon B.J."/>
            <person name="Copeland A.C."/>
            <person name="Dhillon B."/>
            <person name="Glaser F."/>
            <person name="Hesse C.N."/>
            <person name="Kosti I."/>
            <person name="LaButti K."/>
            <person name="Lindquist E.A."/>
            <person name="Lucas S."/>
            <person name="Salamov A.A."/>
            <person name="Bradshaw R.E."/>
            <person name="Ciuffetti L."/>
            <person name="Hamelin R.C."/>
            <person name="Kema G.H.J."/>
            <person name="Lawrence C."/>
            <person name="Scott J.A."/>
            <person name="Spatafora J.W."/>
            <person name="Turgeon B.G."/>
            <person name="de Wit P.J.G.M."/>
            <person name="Zhong S."/>
            <person name="Goodwin S.B."/>
            <person name="Grigoriev I.V."/>
        </authorList>
    </citation>
    <scope>NUCLEOTIDE SEQUENCE [LARGE SCALE GENOMIC DNA]</scope>
    <source>
        <strain evidence="1 2">CIRAD86</strain>
    </source>
</reference>
<name>M3AQV9_PSEFD</name>
<evidence type="ECO:0000313" key="2">
    <source>
        <dbReference type="Proteomes" id="UP000016932"/>
    </source>
</evidence>
<dbReference type="GeneID" id="19333882"/>
<dbReference type="VEuPathDB" id="FungiDB:MYCFIDRAFT_178070"/>
<dbReference type="EMBL" id="KB446562">
    <property type="protein sequence ID" value="EME79483.1"/>
    <property type="molecule type" value="Genomic_DNA"/>
</dbReference>
<gene>
    <name evidence="1" type="ORF">MYCFIDRAFT_178070</name>
</gene>
<dbReference type="RefSeq" id="XP_007930190.1">
    <property type="nucleotide sequence ID" value="XM_007931999.1"/>
</dbReference>
<evidence type="ECO:0000313" key="1">
    <source>
        <dbReference type="EMBL" id="EME79483.1"/>
    </source>
</evidence>
<sequence>MTKRQYSQGMGWGSCMLINTRHGFAKMAGRARPRDVGIQLSVNAACRLCTLYKDILRATLKLSRRRTLCCRRAF</sequence>
<organism evidence="1 2">
    <name type="scientific">Pseudocercospora fijiensis (strain CIRAD86)</name>
    <name type="common">Black leaf streak disease fungus</name>
    <name type="synonym">Mycosphaerella fijiensis</name>
    <dbReference type="NCBI Taxonomy" id="383855"/>
    <lineage>
        <taxon>Eukaryota</taxon>
        <taxon>Fungi</taxon>
        <taxon>Dikarya</taxon>
        <taxon>Ascomycota</taxon>
        <taxon>Pezizomycotina</taxon>
        <taxon>Dothideomycetes</taxon>
        <taxon>Dothideomycetidae</taxon>
        <taxon>Mycosphaerellales</taxon>
        <taxon>Mycosphaerellaceae</taxon>
        <taxon>Pseudocercospora</taxon>
    </lineage>
</organism>
<dbReference type="HOGENOM" id="CLU_2688864_0_0_1"/>
<accession>M3AQV9</accession>
<proteinExistence type="predicted"/>
<protein>
    <submittedName>
        <fullName evidence="1">Uncharacterized protein</fullName>
    </submittedName>
</protein>
<dbReference type="PROSITE" id="PS51257">
    <property type="entry name" value="PROKAR_LIPOPROTEIN"/>
    <property type="match status" value="1"/>
</dbReference>
<dbReference type="KEGG" id="pfj:MYCFIDRAFT_178070"/>
<keyword evidence="2" id="KW-1185">Reference proteome</keyword>
<dbReference type="Proteomes" id="UP000016932">
    <property type="component" value="Unassembled WGS sequence"/>
</dbReference>
<dbReference type="AlphaFoldDB" id="M3AQV9"/>